<dbReference type="AlphaFoldDB" id="A0A975U7J9"/>
<name>A0A975U7J9_9VIBR</name>
<dbReference type="Proteomes" id="UP000694232">
    <property type="component" value="Chromosome 2"/>
</dbReference>
<dbReference type="InterPro" id="IPR031107">
    <property type="entry name" value="Small_HSP"/>
</dbReference>
<reference evidence="4" key="1">
    <citation type="submission" date="2021-06" db="EMBL/GenBank/DDBJ databases">
        <title>Vibrio nov. sp., novel gut bacterium isolated from Yellow Sea oyster.</title>
        <authorList>
            <person name="Muhammad N."/>
            <person name="Nguyen T.H."/>
            <person name="Lee Y.-J."/>
            <person name="Ko J."/>
            <person name="Kim S.-G."/>
        </authorList>
    </citation>
    <scope>NUCLEOTIDE SEQUENCE</scope>
    <source>
        <strain evidence="4">OG9-811</strain>
    </source>
</reference>
<proteinExistence type="inferred from homology"/>
<evidence type="ECO:0000256" key="1">
    <source>
        <dbReference type="PROSITE-ProRule" id="PRU00285"/>
    </source>
</evidence>
<dbReference type="InterPro" id="IPR008978">
    <property type="entry name" value="HSP20-like_chaperone"/>
</dbReference>
<evidence type="ECO:0000259" key="3">
    <source>
        <dbReference type="PROSITE" id="PS01031"/>
    </source>
</evidence>
<sequence>MSLIPRDSWSDIYRLFDNTFPSIRPRFDADTFSPRVDVIEKETAFEIIADLPGVAKQDINITCRNGMLTIEASTTKDEETKENDKVIHKERYHGKMVRSFSLGDNLDMKQIYAEFEEGVLVVVVPKLEGKPEESQRIHIS</sequence>
<dbReference type="KEGG" id="vos:KNV97_00355"/>
<dbReference type="PANTHER" id="PTHR11527">
    <property type="entry name" value="HEAT-SHOCK PROTEIN 20 FAMILY MEMBER"/>
    <property type="match status" value="1"/>
</dbReference>
<dbReference type="Pfam" id="PF00011">
    <property type="entry name" value="HSP20"/>
    <property type="match status" value="1"/>
</dbReference>
<organism evidence="4 5">
    <name type="scientific">Vibrio ostreae</name>
    <dbReference type="NCBI Taxonomy" id="2841925"/>
    <lineage>
        <taxon>Bacteria</taxon>
        <taxon>Pseudomonadati</taxon>
        <taxon>Pseudomonadota</taxon>
        <taxon>Gammaproteobacteria</taxon>
        <taxon>Vibrionales</taxon>
        <taxon>Vibrionaceae</taxon>
        <taxon>Vibrio</taxon>
    </lineage>
</organism>
<accession>A0A975U7J9</accession>
<feature type="domain" description="SHSP" evidence="3">
    <location>
        <begin position="27"/>
        <end position="140"/>
    </location>
</feature>
<dbReference type="SUPFAM" id="SSF49764">
    <property type="entry name" value="HSP20-like chaperones"/>
    <property type="match status" value="1"/>
</dbReference>
<evidence type="ECO:0000313" key="5">
    <source>
        <dbReference type="Proteomes" id="UP000694232"/>
    </source>
</evidence>
<dbReference type="PROSITE" id="PS01031">
    <property type="entry name" value="SHSP"/>
    <property type="match status" value="1"/>
</dbReference>
<evidence type="ECO:0000256" key="2">
    <source>
        <dbReference type="RuleBase" id="RU003616"/>
    </source>
</evidence>
<comment type="similarity">
    <text evidence="1 2">Belongs to the small heat shock protein (HSP20) family.</text>
</comment>
<dbReference type="InterPro" id="IPR002068">
    <property type="entry name" value="A-crystallin/Hsp20_dom"/>
</dbReference>
<keyword evidence="5" id="KW-1185">Reference proteome</keyword>
<protein>
    <submittedName>
        <fullName evidence="4">Hsp20 family protein</fullName>
    </submittedName>
</protein>
<gene>
    <name evidence="4" type="ORF">KNV97_00355</name>
</gene>
<dbReference type="RefSeq" id="WP_136486910.1">
    <property type="nucleotide sequence ID" value="NZ_CP076642.1"/>
</dbReference>
<dbReference type="EMBL" id="CP076642">
    <property type="protein sequence ID" value="QXO16026.1"/>
    <property type="molecule type" value="Genomic_DNA"/>
</dbReference>
<dbReference type="Gene3D" id="2.60.40.790">
    <property type="match status" value="1"/>
</dbReference>
<evidence type="ECO:0000313" key="4">
    <source>
        <dbReference type="EMBL" id="QXO16026.1"/>
    </source>
</evidence>